<gene>
    <name evidence="1" type="ORF">DS745_02860</name>
</gene>
<dbReference type="Proteomes" id="UP000290649">
    <property type="component" value="Unassembled WGS sequence"/>
</dbReference>
<evidence type="ECO:0000313" key="1">
    <source>
        <dbReference type="EMBL" id="RXJ04342.1"/>
    </source>
</evidence>
<dbReference type="OrthoDB" id="2971011at2"/>
<evidence type="ECO:0000313" key="2">
    <source>
        <dbReference type="Proteomes" id="UP000290649"/>
    </source>
</evidence>
<dbReference type="RefSeq" id="WP_129076688.1">
    <property type="nucleotide sequence ID" value="NZ_QOUX01000001.1"/>
</dbReference>
<name>A0A4Q0VY50_9BACI</name>
<keyword evidence="2" id="KW-1185">Reference proteome</keyword>
<comment type="caution">
    <text evidence="1">The sequence shown here is derived from an EMBL/GenBank/DDBJ whole genome shotgun (WGS) entry which is preliminary data.</text>
</comment>
<dbReference type="AlphaFoldDB" id="A0A4Q0VY50"/>
<accession>A0A4Q0VY50</accession>
<proteinExistence type="predicted"/>
<dbReference type="EMBL" id="QOUX01000001">
    <property type="protein sequence ID" value="RXJ04342.1"/>
    <property type="molecule type" value="Genomic_DNA"/>
</dbReference>
<organism evidence="1 2">
    <name type="scientific">Anaerobacillus alkaliphilus</name>
    <dbReference type="NCBI Taxonomy" id="1548597"/>
    <lineage>
        <taxon>Bacteria</taxon>
        <taxon>Bacillati</taxon>
        <taxon>Bacillota</taxon>
        <taxon>Bacilli</taxon>
        <taxon>Bacillales</taxon>
        <taxon>Bacillaceae</taxon>
        <taxon>Anaerobacillus</taxon>
    </lineage>
</organism>
<sequence>MIRKFIVAIILLVVAAHVWYSLPKKIEKVYNGVEFQLGSDNEEKVTIYLKGKLTKSLFGEKIFRGTLQINDEIIPSGLAYEDTIEVVFGKVWVGGIIQYLEHTDDGLGQIYSYGIIYVNEDFTELTIAKNEQSGNGNSEWNGENGRMISAPASNRVEALAISNRLLKDIFQIELE</sequence>
<reference evidence="1 2" key="1">
    <citation type="journal article" date="2019" name="Int. J. Syst. Evol. Microbiol.">
        <title>Anaerobacillus alkaliphilus sp. nov., a novel alkaliphilic and moderately halophilic bacterium.</title>
        <authorList>
            <person name="Borsodi A.K."/>
            <person name="Aszalos J.M."/>
            <person name="Bihari P."/>
            <person name="Nagy I."/>
            <person name="Schumann P."/>
            <person name="Sproer C."/>
            <person name="Kovacs A.L."/>
            <person name="Boka K."/>
            <person name="Dobosy P."/>
            <person name="Ovari M."/>
            <person name="Szili-Kovacs T."/>
            <person name="Toth E."/>
        </authorList>
    </citation>
    <scope>NUCLEOTIDE SEQUENCE [LARGE SCALE GENOMIC DNA]</scope>
    <source>
        <strain evidence="1 2">B16-10</strain>
    </source>
</reference>
<protein>
    <submittedName>
        <fullName evidence="1">Uncharacterized protein</fullName>
    </submittedName>
</protein>